<keyword evidence="2" id="KW-0677">Repeat</keyword>
<sequence>GGGLQVTITVMDENGNSTSCQADVSLVDAGNPIPDVATLPDAIGQCDVTLTPPTATDACSGVITGTTTDPTTYTTQGTFTVTWTYDDGNNNSVTQQQTVIVDDTEAPVITCIPDDVRSTDQGNCDYTIQGTEFDATFTDNCTSGSISNSVNGGSSLAGEVFTLGATIVTWTVDDGHGNVVTCSTTITIEDNEAPEITCISDDVRSTDQGNCDYTIQGTEFDASFTDNCTAGSISNSINGTSSLVGEVFTLGATTVTWTADDGHGQVVTCTTTITIEDNEAPVISCIPDGVRDTDQGVCEYTIQGTEFDATFTDNCTSGVITNSINGTATLAGEILQKGDTNITWTVDDGNGQVVTCATTITVEDNKAPIVDCLSLQVQLDEFGNGSIDISDINGNSTDNCEIASVTLSQMNFDCNDIGGDLDTLLISEYIDGSGNDDCIEIFNGTGNPVNLYTEGYTLRFYYDGSTSYSEIPLLGVIADRDVYVICNPFGPGATQADQTGGFAFDGNDAIALSRAGNVVDIIGEIGVNPGTGWNVSPNTTFGTTLVRNSDVLYGNVTSVSGIGSEWTQFPQNNISHLGYHDIEITDLANNVILTVTDTSGNVSTCEGNVTVIDNTPPEAICQNVVVQLDANGVGSTTAQAVDNGSNDACGIASLTLDNADFTCADVGTNTVTLTVTDNNGNTSTCTATVTVEDNVVPTVIANDITVQLDANGDVSITPSQIDGGSTDNCGIATSVVAPNSFDCSNIGPNTVTLTVTDINGNVSSDTAIVTVEDMVNPLAVCNPITVMLDATGSYTLSQFDMDDIANGSSDACGIASLSVFPNVFGCDEIGDNTVTLTVTDNYGNTDTCTTTVTVEGIVPEVTITQGELPEFCQGAVVVLTANSAEATEYFWNSGETTQSIEVDGNGIYGVLVTSATNCTTYAEYEVTGFDAGSLIAAYTILAIDEVYLHGGNLVQSGGVGAMNPNTGNIKLHQATNVVEFAQAPTITLNHGSTVGNSIFAAANLTIPPFVYNTYSNSSSLDATINNNQTITLTDDVYDVVTVKQNATVIFSQSNVYINELKTFDGASIEFAGCANVFINEKFMLAQNGTINSNGNKVVFYVNEDVQIEKGSDVRASIHAYNHEIMAKGLNSNGNNGGEPTYMTGLFIAKKVHGNKNVIWNADDLCSPCPISTPLNGTNGEQENVQRSLELHLDAWPNPSDTDFNLRLKTDNLLDIAEINVFDMNNRLVHKGEFKPEEVYTFGNEFDGGVYLVKVTQAGKDVYTRVVRF</sequence>
<dbReference type="RefSeq" id="WP_146192586.1">
    <property type="nucleotide sequence ID" value="NZ_QGGP01000008.1"/>
</dbReference>
<evidence type="ECO:0000256" key="1">
    <source>
        <dbReference type="ARBA" id="ARBA00022729"/>
    </source>
</evidence>
<dbReference type="AlphaFoldDB" id="A0A316DH07"/>
<dbReference type="Gene3D" id="2.60.40.10">
    <property type="entry name" value="Immunoglobulins"/>
    <property type="match status" value="2"/>
</dbReference>
<reference evidence="4 5" key="1">
    <citation type="submission" date="2018-05" db="EMBL/GenBank/DDBJ databases">
        <title>Genomic Encyclopedia of Archaeal and Bacterial Type Strains, Phase II (KMG-II): from individual species to whole genera.</title>
        <authorList>
            <person name="Goeker M."/>
        </authorList>
    </citation>
    <scope>NUCLEOTIDE SEQUENCE [LARGE SCALE GENOMIC DNA]</scope>
    <source>
        <strain evidence="4 5">DSM 22637</strain>
    </source>
</reference>
<dbReference type="SUPFAM" id="SSF49299">
    <property type="entry name" value="PKD domain"/>
    <property type="match status" value="1"/>
</dbReference>
<dbReference type="InterPro" id="IPR035986">
    <property type="entry name" value="PKD_dom_sf"/>
</dbReference>
<dbReference type="Proteomes" id="UP000245430">
    <property type="component" value="Unassembled WGS sequence"/>
</dbReference>
<keyword evidence="1" id="KW-0732">Signal</keyword>
<dbReference type="PANTHER" id="PTHR24273">
    <property type="entry name" value="FI04643P-RELATED"/>
    <property type="match status" value="1"/>
</dbReference>
<dbReference type="EMBL" id="QGGP01000008">
    <property type="protein sequence ID" value="PWK17587.1"/>
    <property type="molecule type" value="Genomic_DNA"/>
</dbReference>
<dbReference type="Pfam" id="PF02494">
    <property type="entry name" value="HYR"/>
    <property type="match status" value="1"/>
</dbReference>
<evidence type="ECO:0000313" key="4">
    <source>
        <dbReference type="EMBL" id="PWK17587.1"/>
    </source>
</evidence>
<feature type="domain" description="HYR" evidence="3">
    <location>
        <begin position="276"/>
        <end position="364"/>
    </location>
</feature>
<evidence type="ECO:0000313" key="5">
    <source>
        <dbReference type="Proteomes" id="UP000245430"/>
    </source>
</evidence>
<dbReference type="NCBIfam" id="TIGR04183">
    <property type="entry name" value="Por_Secre_tail"/>
    <property type="match status" value="1"/>
</dbReference>
<dbReference type="OrthoDB" id="9805017at2"/>
<evidence type="ECO:0000259" key="3">
    <source>
        <dbReference type="PROSITE" id="PS50825"/>
    </source>
</evidence>
<organism evidence="4 5">
    <name type="scientific">Xanthomarina spongicola</name>
    <dbReference type="NCBI Taxonomy" id="570520"/>
    <lineage>
        <taxon>Bacteria</taxon>
        <taxon>Pseudomonadati</taxon>
        <taxon>Bacteroidota</taxon>
        <taxon>Flavobacteriia</taxon>
        <taxon>Flavobacteriales</taxon>
        <taxon>Flavobacteriaceae</taxon>
        <taxon>Xanthomarina</taxon>
    </lineage>
</organism>
<protein>
    <submittedName>
        <fullName evidence="4">Putative secreted protein (Por secretion system target)</fullName>
    </submittedName>
</protein>
<dbReference type="InterPro" id="IPR003410">
    <property type="entry name" value="HYR_dom"/>
</dbReference>
<evidence type="ECO:0000256" key="2">
    <source>
        <dbReference type="ARBA" id="ARBA00022737"/>
    </source>
</evidence>
<comment type="caution">
    <text evidence="4">The sequence shown here is derived from an EMBL/GenBank/DDBJ whole genome shotgun (WGS) entry which is preliminary data.</text>
</comment>
<dbReference type="InterPro" id="IPR013783">
    <property type="entry name" value="Ig-like_fold"/>
</dbReference>
<dbReference type="InterPro" id="IPR026444">
    <property type="entry name" value="Secre_tail"/>
</dbReference>
<proteinExistence type="predicted"/>
<gene>
    <name evidence="4" type="ORF">LX78_02689</name>
</gene>
<feature type="domain" description="HYR" evidence="3">
    <location>
        <begin position="612"/>
        <end position="693"/>
    </location>
</feature>
<dbReference type="PANTHER" id="PTHR24273:SF32">
    <property type="entry name" value="HYALIN"/>
    <property type="match status" value="1"/>
</dbReference>
<keyword evidence="5" id="KW-1185">Reference proteome</keyword>
<feature type="non-terminal residue" evidence="4">
    <location>
        <position position="1"/>
    </location>
</feature>
<feature type="domain" description="HYR" evidence="3">
    <location>
        <begin position="101"/>
        <end position="190"/>
    </location>
</feature>
<feature type="domain" description="HYR" evidence="3">
    <location>
        <begin position="772"/>
        <end position="856"/>
    </location>
</feature>
<dbReference type="PROSITE" id="PS50825">
    <property type="entry name" value="HYR"/>
    <property type="match status" value="4"/>
</dbReference>
<name>A0A316DH07_9FLAO</name>
<accession>A0A316DH07</accession>